<dbReference type="CDD" id="cd02440">
    <property type="entry name" value="AdoMet_MTases"/>
    <property type="match status" value="1"/>
</dbReference>
<dbReference type="InterPro" id="IPR029063">
    <property type="entry name" value="SAM-dependent_MTases_sf"/>
</dbReference>
<keyword evidence="3" id="KW-1185">Reference proteome</keyword>
<keyword evidence="2" id="KW-0489">Methyltransferase</keyword>
<dbReference type="STRING" id="1238182.C882_4479"/>
<protein>
    <submittedName>
        <fullName evidence="2">Methyltransferase type 12</fullName>
    </submittedName>
</protein>
<keyword evidence="2" id="KW-0808">Transferase</keyword>
<organism evidence="2 3">
    <name type="scientific">Caenispirillum salinarum AK4</name>
    <dbReference type="NCBI Taxonomy" id="1238182"/>
    <lineage>
        <taxon>Bacteria</taxon>
        <taxon>Pseudomonadati</taxon>
        <taxon>Pseudomonadota</taxon>
        <taxon>Alphaproteobacteria</taxon>
        <taxon>Rhodospirillales</taxon>
        <taxon>Novispirillaceae</taxon>
        <taxon>Caenispirillum</taxon>
    </lineage>
</organism>
<dbReference type="EMBL" id="ANHY01000008">
    <property type="protein sequence ID" value="EKV30520.1"/>
    <property type="molecule type" value="Genomic_DNA"/>
</dbReference>
<dbReference type="eggNOG" id="COG2226">
    <property type="taxonomic scope" value="Bacteria"/>
</dbReference>
<dbReference type="OrthoDB" id="9800454at2"/>
<dbReference type="GO" id="GO:0032259">
    <property type="term" value="P:methylation"/>
    <property type="evidence" value="ECO:0007669"/>
    <property type="project" value="UniProtKB-KW"/>
</dbReference>
<gene>
    <name evidence="2" type="ORF">C882_4479</name>
</gene>
<evidence type="ECO:0000313" key="2">
    <source>
        <dbReference type="EMBL" id="EKV30520.1"/>
    </source>
</evidence>
<dbReference type="PATRIC" id="fig|1238182.3.peg.2142"/>
<dbReference type="RefSeq" id="WP_009540587.1">
    <property type="nucleotide sequence ID" value="NZ_ANHY01000008.1"/>
</dbReference>
<evidence type="ECO:0000313" key="3">
    <source>
        <dbReference type="Proteomes" id="UP000009881"/>
    </source>
</evidence>
<dbReference type="Pfam" id="PF13649">
    <property type="entry name" value="Methyltransf_25"/>
    <property type="match status" value="1"/>
</dbReference>
<dbReference type="PANTHER" id="PTHR43591">
    <property type="entry name" value="METHYLTRANSFERASE"/>
    <property type="match status" value="1"/>
</dbReference>
<dbReference type="Gene3D" id="3.40.50.150">
    <property type="entry name" value="Vaccinia Virus protein VP39"/>
    <property type="match status" value="1"/>
</dbReference>
<dbReference type="Proteomes" id="UP000009881">
    <property type="component" value="Unassembled WGS sequence"/>
</dbReference>
<reference evidence="2 3" key="1">
    <citation type="journal article" date="2013" name="Genome Announc.">
        <title>Draft Genome Sequence of an Alphaproteobacterium, Caenispirillum salinarum AK4(T), Isolated from a Solar Saltern.</title>
        <authorList>
            <person name="Khatri I."/>
            <person name="Singh A."/>
            <person name="Korpole S."/>
            <person name="Pinnaka A.K."/>
            <person name="Subramanian S."/>
        </authorList>
    </citation>
    <scope>NUCLEOTIDE SEQUENCE [LARGE SCALE GENOMIC DNA]</scope>
    <source>
        <strain evidence="2 3">AK4</strain>
    </source>
</reference>
<accession>K9GX19</accession>
<dbReference type="GO" id="GO:0008168">
    <property type="term" value="F:methyltransferase activity"/>
    <property type="evidence" value="ECO:0007669"/>
    <property type="project" value="UniProtKB-KW"/>
</dbReference>
<evidence type="ECO:0000259" key="1">
    <source>
        <dbReference type="Pfam" id="PF13649"/>
    </source>
</evidence>
<feature type="domain" description="Methyltransferase" evidence="1">
    <location>
        <begin position="50"/>
        <end position="157"/>
    </location>
</feature>
<sequence>MDILTAFGRAATTYDAQRRILIPCFDAFYSAVPAILSPRLAPDSGRGRRVLDLGAGTGLLAAVLLARYPGLAVTLVDGSPDMLEQAGRRFAALAAADGPAAGASPAVTRVVGDYRTLDLRAGGPWDAVVSALSIHQLTDAEKEALYGRIHDALAPGGVFVNADQVAAATPALEGRMALDWEDTVRAAGLPDAELAAARTRMLHDRCATAEAQLDMLRRVGFRDVDVWFRDRQFCVFSGTRAEPPAAVPQPESW</sequence>
<dbReference type="InterPro" id="IPR041698">
    <property type="entry name" value="Methyltransf_25"/>
</dbReference>
<dbReference type="AlphaFoldDB" id="K9GX19"/>
<name>K9GX19_9PROT</name>
<dbReference type="SUPFAM" id="SSF53335">
    <property type="entry name" value="S-adenosyl-L-methionine-dependent methyltransferases"/>
    <property type="match status" value="1"/>
</dbReference>
<proteinExistence type="predicted"/>
<comment type="caution">
    <text evidence="2">The sequence shown here is derived from an EMBL/GenBank/DDBJ whole genome shotgun (WGS) entry which is preliminary data.</text>
</comment>